<evidence type="ECO:0000256" key="5">
    <source>
        <dbReference type="ARBA" id="ARBA00022801"/>
    </source>
</evidence>
<proteinExistence type="inferred from homology"/>
<dbReference type="Pfam" id="PF10503">
    <property type="entry name" value="Esterase_PHB"/>
    <property type="match status" value="1"/>
</dbReference>
<reference evidence="12 13" key="1">
    <citation type="submission" date="2015-04" db="EMBL/GenBank/DDBJ databases">
        <title>Complete genome sequence of Schizopora paradoxa KUC8140, a cosmopolitan wood degrader in East Asia.</title>
        <authorList>
            <consortium name="DOE Joint Genome Institute"/>
            <person name="Min B."/>
            <person name="Park H."/>
            <person name="Jang Y."/>
            <person name="Kim J.-J."/>
            <person name="Kim K.H."/>
            <person name="Pangilinan J."/>
            <person name="Lipzen A."/>
            <person name="Riley R."/>
            <person name="Grigoriev I.V."/>
            <person name="Spatafora J.W."/>
            <person name="Choi I.-G."/>
        </authorList>
    </citation>
    <scope>NUCLEOTIDE SEQUENCE [LARGE SCALE GENOMIC DNA]</scope>
    <source>
        <strain evidence="12 13">KUC8140</strain>
    </source>
</reference>
<keyword evidence="3 9" id="KW-0964">Secreted</keyword>
<dbReference type="NCBIfam" id="TIGR01840">
    <property type="entry name" value="esterase_phb"/>
    <property type="match status" value="1"/>
</dbReference>
<evidence type="ECO:0000256" key="10">
    <source>
        <dbReference type="SAM" id="MobiDB-lite"/>
    </source>
</evidence>
<dbReference type="InterPro" id="IPR050955">
    <property type="entry name" value="Plant_Biomass_Hydrol_Est"/>
</dbReference>
<dbReference type="AlphaFoldDB" id="A0A0H2RHJ1"/>
<evidence type="ECO:0000256" key="8">
    <source>
        <dbReference type="ARBA" id="ARBA00023326"/>
    </source>
</evidence>
<evidence type="ECO:0000256" key="6">
    <source>
        <dbReference type="ARBA" id="ARBA00023180"/>
    </source>
</evidence>
<evidence type="ECO:0000313" key="13">
    <source>
        <dbReference type="Proteomes" id="UP000053477"/>
    </source>
</evidence>
<dbReference type="GO" id="GO:0052689">
    <property type="term" value="F:carboxylic ester hydrolase activity"/>
    <property type="evidence" value="ECO:0007669"/>
    <property type="project" value="UniProtKB-KW"/>
</dbReference>
<dbReference type="PANTHER" id="PTHR43037">
    <property type="entry name" value="UNNAMED PRODUCT-RELATED"/>
    <property type="match status" value="1"/>
</dbReference>
<dbReference type="Pfam" id="PF00734">
    <property type="entry name" value="CBM_1"/>
    <property type="match status" value="1"/>
</dbReference>
<dbReference type="SMART" id="SM00236">
    <property type="entry name" value="fCBD"/>
    <property type="match status" value="1"/>
</dbReference>
<accession>A0A0H2RHJ1</accession>
<dbReference type="GO" id="GO:0030248">
    <property type="term" value="F:cellulose binding"/>
    <property type="evidence" value="ECO:0007669"/>
    <property type="project" value="InterPro"/>
</dbReference>
<dbReference type="EC" id="3.1.1.-" evidence="9"/>
<feature type="compositionally biased region" description="Low complexity" evidence="10">
    <location>
        <begin position="307"/>
        <end position="334"/>
    </location>
</feature>
<dbReference type="Proteomes" id="UP000053477">
    <property type="component" value="Unassembled WGS sequence"/>
</dbReference>
<keyword evidence="7 9" id="KW-0119">Carbohydrate metabolism</keyword>
<dbReference type="PANTHER" id="PTHR43037:SF3">
    <property type="entry name" value="FERULOYL ESTERASE B"/>
    <property type="match status" value="1"/>
</dbReference>
<dbReference type="InterPro" id="IPR029058">
    <property type="entry name" value="AB_hydrolase_fold"/>
</dbReference>
<dbReference type="STRING" id="27342.A0A0H2RHJ1"/>
<dbReference type="PROSITE" id="PS00562">
    <property type="entry name" value="CBM1_1"/>
    <property type="match status" value="1"/>
</dbReference>
<dbReference type="InterPro" id="IPR000254">
    <property type="entry name" value="CBD"/>
</dbReference>
<comment type="function">
    <text evidence="9">Esterase involved in the hydrolysis of xylan, a major structural heterogeneous polysaccharide found in plant biomass representing the second most abundant polysaccharide in the biosphere, after cellulose.</text>
</comment>
<dbReference type="InParanoid" id="A0A0H2RHJ1"/>
<feature type="region of interest" description="Disordered" evidence="10">
    <location>
        <begin position="298"/>
        <end position="335"/>
    </location>
</feature>
<dbReference type="Gene3D" id="3.40.50.1820">
    <property type="entry name" value="alpha/beta hydrolase"/>
    <property type="match status" value="1"/>
</dbReference>
<keyword evidence="4 9" id="KW-0732">Signal</keyword>
<evidence type="ECO:0000259" key="11">
    <source>
        <dbReference type="PROSITE" id="PS51164"/>
    </source>
</evidence>
<comment type="subcellular location">
    <subcellularLocation>
        <location evidence="1 9">Secreted</location>
    </subcellularLocation>
</comment>
<dbReference type="GO" id="GO:0005576">
    <property type="term" value="C:extracellular region"/>
    <property type="evidence" value="ECO:0007669"/>
    <property type="project" value="UniProtKB-SubCell"/>
</dbReference>
<keyword evidence="8 9" id="KW-0624">Polysaccharide degradation</keyword>
<dbReference type="PROSITE" id="PS51164">
    <property type="entry name" value="CBM1_2"/>
    <property type="match status" value="1"/>
</dbReference>
<protein>
    <recommendedName>
        <fullName evidence="9">Carboxylic ester hydrolase</fullName>
        <ecNumber evidence="9">3.1.1.-</ecNumber>
    </recommendedName>
</protein>
<evidence type="ECO:0000313" key="12">
    <source>
        <dbReference type="EMBL" id="KLO11339.1"/>
    </source>
</evidence>
<dbReference type="EMBL" id="KQ086003">
    <property type="protein sequence ID" value="KLO11339.1"/>
    <property type="molecule type" value="Genomic_DNA"/>
</dbReference>
<keyword evidence="5 9" id="KW-0378">Hydrolase</keyword>
<evidence type="ECO:0000256" key="1">
    <source>
        <dbReference type="ARBA" id="ARBA00004613"/>
    </source>
</evidence>
<organism evidence="12 13">
    <name type="scientific">Schizopora paradoxa</name>
    <dbReference type="NCBI Taxonomy" id="27342"/>
    <lineage>
        <taxon>Eukaryota</taxon>
        <taxon>Fungi</taxon>
        <taxon>Dikarya</taxon>
        <taxon>Basidiomycota</taxon>
        <taxon>Agaricomycotina</taxon>
        <taxon>Agaricomycetes</taxon>
        <taxon>Hymenochaetales</taxon>
        <taxon>Schizoporaceae</taxon>
        <taxon>Schizopora</taxon>
    </lineage>
</organism>
<evidence type="ECO:0000256" key="7">
    <source>
        <dbReference type="ARBA" id="ARBA00023277"/>
    </source>
</evidence>
<dbReference type="InterPro" id="IPR010126">
    <property type="entry name" value="Esterase_phb"/>
</dbReference>
<name>A0A0H2RHJ1_9AGAM</name>
<dbReference type="SUPFAM" id="SSF53474">
    <property type="entry name" value="alpha/beta-Hydrolases"/>
    <property type="match status" value="2"/>
</dbReference>
<feature type="signal peptide" evidence="9">
    <location>
        <begin position="1"/>
        <end position="21"/>
    </location>
</feature>
<keyword evidence="2 9" id="KW-0719">Serine esterase</keyword>
<sequence length="371" mass="38651">MFLSKLLGASLALVNALTAFAAQNQLQQITANIGPNPNNVGMFLYKPSKLASPLPLIVAIHYCQGSAQAYFSGTQYATLADQHGFLVVYPNSPRSGSCFDVNTPQTLSHNGGGDSQGIASMVTYAISTYGVDPSMVFVTGTSSGAMMTNVMAGSYPELFQAASLYSGVPFGCFAGASSWNSQCAEGDLIQTAEQWGNEVRAAYPGYTGARPRMMLWHGTADTTLYYPNYGEEIKEWTDVFGVSQTPQSTVQNDPQSGYTMTTYGPNVVGFSAAGVGHTVPVHETIDLAWFGITGPVAGSPPMGGGSSSPPATTPAPTSTHPTTTTPPVQSSPAAGTVAHWGQCGGIGFTGGTVCQAPYTCQAANAYYSQCL</sequence>
<keyword evidence="13" id="KW-1185">Reference proteome</keyword>
<dbReference type="OrthoDB" id="2425929at2759"/>
<evidence type="ECO:0000256" key="2">
    <source>
        <dbReference type="ARBA" id="ARBA00022487"/>
    </source>
</evidence>
<keyword evidence="6" id="KW-0325">Glycoprotein</keyword>
<evidence type="ECO:0000256" key="3">
    <source>
        <dbReference type="ARBA" id="ARBA00022525"/>
    </source>
</evidence>
<gene>
    <name evidence="12" type="ORF">SCHPADRAFT_831275</name>
</gene>
<feature type="chain" id="PRO_5029036455" description="Carboxylic ester hydrolase" evidence="9">
    <location>
        <begin position="22"/>
        <end position="371"/>
    </location>
</feature>
<evidence type="ECO:0000256" key="9">
    <source>
        <dbReference type="RuleBase" id="RU367147"/>
    </source>
</evidence>
<comment type="similarity">
    <text evidence="9">Belongs to the carbohydrate esterase 1 (CE1) family.</text>
</comment>
<dbReference type="GO" id="GO:0045493">
    <property type="term" value="P:xylan catabolic process"/>
    <property type="evidence" value="ECO:0007669"/>
    <property type="project" value="UniProtKB-UniRule"/>
</dbReference>
<feature type="domain" description="CBM1" evidence="11">
    <location>
        <begin position="335"/>
        <end position="371"/>
    </location>
</feature>
<evidence type="ECO:0000256" key="4">
    <source>
        <dbReference type="ARBA" id="ARBA00022729"/>
    </source>
</evidence>